<sequence>MNKLASALGNAYTDKRRAIRTRTFELGGHTFKVRVPLVSESDAMFARVSEPKPELVEKLYEALTISLAKFKDQQSEEFQFIDNDIIVSGRSMREAAKNKAMMELRITEYVQLLVPEDPEQSLADITYADIEAEWPLSVQIALVDKIVEVTSPGYKETRGN</sequence>
<proteinExistence type="predicted"/>
<evidence type="ECO:0000313" key="1">
    <source>
        <dbReference type="EMBL" id="CAB4165309.1"/>
    </source>
</evidence>
<gene>
    <name evidence="1" type="ORF">UFOVP815_33</name>
</gene>
<dbReference type="EMBL" id="LR796769">
    <property type="protein sequence ID" value="CAB4165309.1"/>
    <property type="molecule type" value="Genomic_DNA"/>
</dbReference>
<accession>A0A6J5P0H2</accession>
<reference evidence="1" key="1">
    <citation type="submission" date="2020-04" db="EMBL/GenBank/DDBJ databases">
        <authorList>
            <person name="Chiriac C."/>
            <person name="Salcher M."/>
            <person name="Ghai R."/>
            <person name="Kavagutti S V."/>
        </authorList>
    </citation>
    <scope>NUCLEOTIDE SEQUENCE</scope>
</reference>
<organism evidence="1">
    <name type="scientific">uncultured Caudovirales phage</name>
    <dbReference type="NCBI Taxonomy" id="2100421"/>
    <lineage>
        <taxon>Viruses</taxon>
        <taxon>Duplodnaviria</taxon>
        <taxon>Heunggongvirae</taxon>
        <taxon>Uroviricota</taxon>
        <taxon>Caudoviricetes</taxon>
        <taxon>Peduoviridae</taxon>
        <taxon>Maltschvirus</taxon>
        <taxon>Maltschvirus maltsch</taxon>
    </lineage>
</organism>
<protein>
    <submittedName>
        <fullName evidence="1">Uncharacterized protein</fullName>
    </submittedName>
</protein>
<name>A0A6J5P0H2_9CAUD</name>